<accession>A0A8H9FZW7</accession>
<comment type="caution">
    <text evidence="1">The sequence shown here is derived from an EMBL/GenBank/DDBJ whole genome shotgun (WGS) entry which is preliminary data.</text>
</comment>
<evidence type="ECO:0000313" key="1">
    <source>
        <dbReference type="EMBL" id="GGE25934.1"/>
    </source>
</evidence>
<evidence type="ECO:0000313" key="2">
    <source>
        <dbReference type="Proteomes" id="UP000614460"/>
    </source>
</evidence>
<proteinExistence type="predicted"/>
<reference evidence="1" key="1">
    <citation type="journal article" date="2014" name="Int. J. Syst. Evol. Microbiol.">
        <title>Complete genome sequence of Corynebacterium casei LMG S-19264T (=DSM 44701T), isolated from a smear-ripened cheese.</title>
        <authorList>
            <consortium name="US DOE Joint Genome Institute (JGI-PGF)"/>
            <person name="Walter F."/>
            <person name="Albersmeier A."/>
            <person name="Kalinowski J."/>
            <person name="Ruckert C."/>
        </authorList>
    </citation>
    <scope>NUCLEOTIDE SEQUENCE</scope>
    <source>
        <strain evidence="1">CGMCC 1.15966</strain>
    </source>
</reference>
<reference evidence="1" key="2">
    <citation type="submission" date="2020-09" db="EMBL/GenBank/DDBJ databases">
        <authorList>
            <person name="Sun Q."/>
            <person name="Zhou Y."/>
        </authorList>
    </citation>
    <scope>NUCLEOTIDE SEQUENCE</scope>
    <source>
        <strain evidence="1">CGMCC 1.15966</strain>
    </source>
</reference>
<dbReference type="Proteomes" id="UP000614460">
    <property type="component" value="Unassembled WGS sequence"/>
</dbReference>
<name>A0A8H9FZW7_9SPHI</name>
<organism evidence="1 2">
    <name type="scientific">Sphingobacterium cellulitidis</name>
    <dbReference type="NCBI Taxonomy" id="1768011"/>
    <lineage>
        <taxon>Bacteria</taxon>
        <taxon>Pseudomonadati</taxon>
        <taxon>Bacteroidota</taxon>
        <taxon>Sphingobacteriia</taxon>
        <taxon>Sphingobacteriales</taxon>
        <taxon>Sphingobacteriaceae</taxon>
        <taxon>Sphingobacterium</taxon>
    </lineage>
</organism>
<gene>
    <name evidence="1" type="ORF">GCM10011516_24520</name>
</gene>
<sequence length="65" mass="7524">MLMVENSTKTKEVNYEGQISGIMQDANLELSFEEKIKSCIQQLSKDPEDRTIENILNYSKTLRNL</sequence>
<keyword evidence="2" id="KW-1185">Reference proteome</keyword>
<dbReference type="AlphaFoldDB" id="A0A8H9FZW7"/>
<dbReference type="EMBL" id="BMKM01000006">
    <property type="protein sequence ID" value="GGE25934.1"/>
    <property type="molecule type" value="Genomic_DNA"/>
</dbReference>
<protein>
    <submittedName>
        <fullName evidence="1">Uncharacterized protein</fullName>
    </submittedName>
</protein>